<proteinExistence type="predicted"/>
<evidence type="ECO:0000256" key="1">
    <source>
        <dbReference type="SAM" id="MobiDB-lite"/>
    </source>
</evidence>
<gene>
    <name evidence="2" type="ORF">GCK32_006249</name>
</gene>
<feature type="region of interest" description="Disordered" evidence="1">
    <location>
        <begin position="1"/>
        <end position="24"/>
    </location>
</feature>
<name>A0AAN8FWP3_TRICO</name>
<dbReference type="AlphaFoldDB" id="A0AAN8FWP3"/>
<dbReference type="EMBL" id="WIXE01002753">
    <property type="protein sequence ID" value="KAK5984534.1"/>
    <property type="molecule type" value="Genomic_DNA"/>
</dbReference>
<organism evidence="2 3">
    <name type="scientific">Trichostrongylus colubriformis</name>
    <name type="common">Black scour worm</name>
    <dbReference type="NCBI Taxonomy" id="6319"/>
    <lineage>
        <taxon>Eukaryota</taxon>
        <taxon>Metazoa</taxon>
        <taxon>Ecdysozoa</taxon>
        <taxon>Nematoda</taxon>
        <taxon>Chromadorea</taxon>
        <taxon>Rhabditida</taxon>
        <taxon>Rhabditina</taxon>
        <taxon>Rhabditomorpha</taxon>
        <taxon>Strongyloidea</taxon>
        <taxon>Trichostrongylidae</taxon>
        <taxon>Trichostrongylus</taxon>
    </lineage>
</organism>
<protein>
    <submittedName>
        <fullName evidence="2">Uncharacterized protein</fullName>
    </submittedName>
</protein>
<evidence type="ECO:0000313" key="3">
    <source>
        <dbReference type="Proteomes" id="UP001331761"/>
    </source>
</evidence>
<comment type="caution">
    <text evidence="2">The sequence shown here is derived from an EMBL/GenBank/DDBJ whole genome shotgun (WGS) entry which is preliminary data.</text>
</comment>
<reference evidence="2 3" key="1">
    <citation type="submission" date="2019-10" db="EMBL/GenBank/DDBJ databases">
        <title>Assembly and Annotation for the nematode Trichostrongylus colubriformis.</title>
        <authorList>
            <person name="Martin J."/>
        </authorList>
    </citation>
    <scope>NUCLEOTIDE SEQUENCE [LARGE SCALE GENOMIC DNA]</scope>
    <source>
        <strain evidence="2">G859</strain>
        <tissue evidence="2">Whole worm</tissue>
    </source>
</reference>
<dbReference type="Proteomes" id="UP001331761">
    <property type="component" value="Unassembled WGS sequence"/>
</dbReference>
<feature type="non-terminal residue" evidence="2">
    <location>
        <position position="1"/>
    </location>
</feature>
<evidence type="ECO:0000313" key="2">
    <source>
        <dbReference type="EMBL" id="KAK5984534.1"/>
    </source>
</evidence>
<accession>A0AAN8FWP3</accession>
<sequence>KRRPEKRRNSGALSDHSMKSNKNHRHHQLLTMVMKSVKSAVLHDNRPKTAIYPIRTFLRQGSQRDAMTPILISLHLEKEKLATILILIFLHQEDVSVLRL</sequence>
<keyword evidence="3" id="KW-1185">Reference proteome</keyword>